<name>T1KVP2_TETUR</name>
<evidence type="ECO:0000313" key="1">
    <source>
        <dbReference type="EnsemblMetazoa" id="tetur23g01360.1"/>
    </source>
</evidence>
<dbReference type="HOGENOM" id="CLU_3427061_0_0_1"/>
<reference evidence="1" key="2">
    <citation type="submission" date="2015-06" db="UniProtKB">
        <authorList>
            <consortium name="EnsemblMetazoa"/>
        </authorList>
    </citation>
    <scope>IDENTIFICATION</scope>
</reference>
<organism evidence="1 2">
    <name type="scientific">Tetranychus urticae</name>
    <name type="common">Two-spotted spider mite</name>
    <dbReference type="NCBI Taxonomy" id="32264"/>
    <lineage>
        <taxon>Eukaryota</taxon>
        <taxon>Metazoa</taxon>
        <taxon>Ecdysozoa</taxon>
        <taxon>Arthropoda</taxon>
        <taxon>Chelicerata</taxon>
        <taxon>Arachnida</taxon>
        <taxon>Acari</taxon>
        <taxon>Acariformes</taxon>
        <taxon>Trombidiformes</taxon>
        <taxon>Prostigmata</taxon>
        <taxon>Eleutherengona</taxon>
        <taxon>Raphignathae</taxon>
        <taxon>Tetranychoidea</taxon>
        <taxon>Tetranychidae</taxon>
        <taxon>Tetranychus</taxon>
    </lineage>
</organism>
<dbReference type="EMBL" id="CAEY01000613">
    <property type="status" value="NOT_ANNOTATED_CDS"/>
    <property type="molecule type" value="Genomic_DNA"/>
</dbReference>
<dbReference type="Proteomes" id="UP000015104">
    <property type="component" value="Unassembled WGS sequence"/>
</dbReference>
<keyword evidence="2" id="KW-1185">Reference proteome</keyword>
<protein>
    <submittedName>
        <fullName evidence="1">Uncharacterized protein</fullName>
    </submittedName>
</protein>
<accession>T1KVP2</accession>
<reference evidence="2" key="1">
    <citation type="submission" date="2011-08" db="EMBL/GenBank/DDBJ databases">
        <authorList>
            <person name="Rombauts S."/>
        </authorList>
    </citation>
    <scope>NUCLEOTIDE SEQUENCE</scope>
    <source>
        <strain evidence="2">London</strain>
    </source>
</reference>
<dbReference type="EnsemblMetazoa" id="tetur23g01360.1">
    <property type="protein sequence ID" value="tetur23g01360.1"/>
    <property type="gene ID" value="tetur23g01360"/>
</dbReference>
<dbReference type="AlphaFoldDB" id="T1KVP2"/>
<evidence type="ECO:0000313" key="2">
    <source>
        <dbReference type="Proteomes" id="UP000015104"/>
    </source>
</evidence>
<sequence>MNFNQIVADCKDDHFNVKVDY</sequence>
<proteinExistence type="predicted"/>